<dbReference type="AlphaFoldDB" id="A0A9N9S694"/>
<evidence type="ECO:0000313" key="1">
    <source>
        <dbReference type="EMBL" id="CAG9809020.1"/>
    </source>
</evidence>
<accession>A0A9N9S694</accession>
<gene>
    <name evidence="1" type="ORF">CHIRRI_LOCUS11852</name>
</gene>
<dbReference type="Proteomes" id="UP001153620">
    <property type="component" value="Chromosome 3"/>
</dbReference>
<protein>
    <submittedName>
        <fullName evidence="1">Uncharacterized protein</fullName>
    </submittedName>
</protein>
<proteinExistence type="predicted"/>
<reference evidence="1" key="1">
    <citation type="submission" date="2022-01" db="EMBL/GenBank/DDBJ databases">
        <authorList>
            <person name="King R."/>
        </authorList>
    </citation>
    <scope>NUCLEOTIDE SEQUENCE</scope>
</reference>
<keyword evidence="2" id="KW-1185">Reference proteome</keyword>
<organism evidence="1 2">
    <name type="scientific">Chironomus riparius</name>
    <dbReference type="NCBI Taxonomy" id="315576"/>
    <lineage>
        <taxon>Eukaryota</taxon>
        <taxon>Metazoa</taxon>
        <taxon>Ecdysozoa</taxon>
        <taxon>Arthropoda</taxon>
        <taxon>Hexapoda</taxon>
        <taxon>Insecta</taxon>
        <taxon>Pterygota</taxon>
        <taxon>Neoptera</taxon>
        <taxon>Endopterygota</taxon>
        <taxon>Diptera</taxon>
        <taxon>Nematocera</taxon>
        <taxon>Chironomoidea</taxon>
        <taxon>Chironomidae</taxon>
        <taxon>Chironominae</taxon>
        <taxon>Chironomus</taxon>
    </lineage>
</organism>
<reference evidence="1" key="2">
    <citation type="submission" date="2022-10" db="EMBL/GenBank/DDBJ databases">
        <authorList>
            <consortium name="ENA_rothamsted_submissions"/>
            <consortium name="culmorum"/>
            <person name="King R."/>
        </authorList>
    </citation>
    <scope>NUCLEOTIDE SEQUENCE</scope>
</reference>
<name>A0A9N9S694_9DIPT</name>
<evidence type="ECO:0000313" key="2">
    <source>
        <dbReference type="Proteomes" id="UP001153620"/>
    </source>
</evidence>
<sequence length="191" mass="22362">MRRFFKHLRFFTIKPHEIDAESLIYWDTRIVASLIEKLGVKVGYIKTEQFDDLFVAYFDCMLHKKSKYMLDIQGYDVFHATTIDEITISIGMRKKGVKCQCFKSKSNNNQAQGIMELLSYFIRGSGSDEDADDIDEPVAENCIEIPNIDGLKEFEVLFNKKRQERNRTYDAVKVKDIEEEIQKIAHQIINF</sequence>
<dbReference type="EMBL" id="OU895879">
    <property type="protein sequence ID" value="CAG9809020.1"/>
    <property type="molecule type" value="Genomic_DNA"/>
</dbReference>